<organism evidence="2 3">
    <name type="scientific">Puccinia graminis f. sp. tritici</name>
    <dbReference type="NCBI Taxonomy" id="56615"/>
    <lineage>
        <taxon>Eukaryota</taxon>
        <taxon>Fungi</taxon>
        <taxon>Dikarya</taxon>
        <taxon>Basidiomycota</taxon>
        <taxon>Pucciniomycotina</taxon>
        <taxon>Pucciniomycetes</taxon>
        <taxon>Pucciniales</taxon>
        <taxon>Pucciniaceae</taxon>
        <taxon>Puccinia</taxon>
    </lineage>
</organism>
<gene>
    <name evidence="2" type="ORF">PGT21_032234</name>
</gene>
<evidence type="ECO:0000313" key="3">
    <source>
        <dbReference type="Proteomes" id="UP000324748"/>
    </source>
</evidence>
<feature type="signal peptide" evidence="1">
    <location>
        <begin position="1"/>
        <end position="20"/>
    </location>
</feature>
<comment type="caution">
    <text evidence="2">The sequence shown here is derived from an EMBL/GenBank/DDBJ whole genome shotgun (WGS) entry which is preliminary data.</text>
</comment>
<sequence length="73" mass="7795">MKSFMLTTALISAALLEVGATTTAPSTTGASTSLAAKGLTTVHETAEPCEECGSFRHITKDCPYRLWDDYQPV</sequence>
<proteinExistence type="predicted"/>
<evidence type="ECO:0000256" key="1">
    <source>
        <dbReference type="SAM" id="SignalP"/>
    </source>
</evidence>
<dbReference type="EMBL" id="VSWC01000002">
    <property type="protein sequence ID" value="KAA1118136.1"/>
    <property type="molecule type" value="Genomic_DNA"/>
</dbReference>
<evidence type="ECO:0008006" key="4">
    <source>
        <dbReference type="Google" id="ProtNLM"/>
    </source>
</evidence>
<feature type="chain" id="PRO_5022703234" description="CCHC-type domain-containing protein" evidence="1">
    <location>
        <begin position="21"/>
        <end position="73"/>
    </location>
</feature>
<protein>
    <recommendedName>
        <fullName evidence="4">CCHC-type domain-containing protein</fullName>
    </recommendedName>
</protein>
<dbReference type="AlphaFoldDB" id="A0A5B0QXW4"/>
<evidence type="ECO:0000313" key="2">
    <source>
        <dbReference type="EMBL" id="KAA1118136.1"/>
    </source>
</evidence>
<name>A0A5B0QXW4_PUCGR</name>
<keyword evidence="3" id="KW-1185">Reference proteome</keyword>
<keyword evidence="1" id="KW-0732">Signal</keyword>
<reference evidence="2 3" key="1">
    <citation type="submission" date="2019-05" db="EMBL/GenBank/DDBJ databases">
        <title>Emergence of the Ug99 lineage of the wheat stem rust pathogen through somatic hybridization.</title>
        <authorList>
            <person name="Li F."/>
            <person name="Upadhyaya N.M."/>
            <person name="Sperschneider J."/>
            <person name="Matny O."/>
            <person name="Nguyen-Phuc H."/>
            <person name="Mago R."/>
            <person name="Raley C."/>
            <person name="Miller M.E."/>
            <person name="Silverstein K.A.T."/>
            <person name="Henningsen E."/>
            <person name="Hirsch C.D."/>
            <person name="Visser B."/>
            <person name="Pretorius Z.A."/>
            <person name="Steffenson B.J."/>
            <person name="Schwessinger B."/>
            <person name="Dodds P.N."/>
            <person name="Figueroa M."/>
        </authorList>
    </citation>
    <scope>NUCLEOTIDE SEQUENCE [LARGE SCALE GENOMIC DNA]</scope>
    <source>
        <strain evidence="2">21-0</strain>
    </source>
</reference>
<accession>A0A5B0QXW4</accession>
<dbReference type="Proteomes" id="UP000324748">
    <property type="component" value="Unassembled WGS sequence"/>
</dbReference>